<dbReference type="PROSITE" id="PS51257">
    <property type="entry name" value="PROKAR_LIPOPROTEIN"/>
    <property type="match status" value="1"/>
</dbReference>
<proteinExistence type="predicted"/>
<dbReference type="RefSeq" id="WP_156207970.1">
    <property type="nucleotide sequence ID" value="NZ_WHPN01000430.1"/>
</dbReference>
<feature type="chain" id="PRO_5046892541" description="Lipoprotein" evidence="2">
    <location>
        <begin position="22"/>
        <end position="334"/>
    </location>
</feature>
<dbReference type="EMBL" id="WHPN01000430">
    <property type="protein sequence ID" value="KAF4405058.1"/>
    <property type="molecule type" value="Genomic_DNA"/>
</dbReference>
<keyword evidence="2" id="KW-0732">Signal</keyword>
<dbReference type="InterPro" id="IPR005297">
    <property type="entry name" value="Lipoprotein_repeat"/>
</dbReference>
<evidence type="ECO:0008006" key="5">
    <source>
        <dbReference type="Google" id="ProtNLM"/>
    </source>
</evidence>
<dbReference type="InterPro" id="IPR047910">
    <property type="entry name" value="SCO0930-like"/>
</dbReference>
<dbReference type="NCBIfam" id="NF040526">
    <property type="entry name" value="SCO0930_lipo"/>
    <property type="match status" value="1"/>
</dbReference>
<feature type="compositionally biased region" description="Low complexity" evidence="1">
    <location>
        <begin position="169"/>
        <end position="180"/>
    </location>
</feature>
<feature type="compositionally biased region" description="Low complexity" evidence="1">
    <location>
        <begin position="31"/>
        <end position="43"/>
    </location>
</feature>
<organism evidence="3 4">
    <name type="scientific">Streptomyces lycii</name>
    <dbReference type="NCBI Taxonomy" id="2654337"/>
    <lineage>
        <taxon>Bacteria</taxon>
        <taxon>Bacillati</taxon>
        <taxon>Actinomycetota</taxon>
        <taxon>Actinomycetes</taxon>
        <taxon>Kitasatosporales</taxon>
        <taxon>Streptomycetaceae</taxon>
        <taxon>Streptomyces</taxon>
    </lineage>
</organism>
<accession>A0ABQ7FAU2</accession>
<gene>
    <name evidence="3" type="ORF">GCU69_32440</name>
</gene>
<dbReference type="Proteomes" id="UP000621266">
    <property type="component" value="Unassembled WGS sequence"/>
</dbReference>
<evidence type="ECO:0000313" key="4">
    <source>
        <dbReference type="Proteomes" id="UP000621266"/>
    </source>
</evidence>
<sequence length="334" mass="34334">MRKWQSASIALSAAALMLATACGSDEGGPGANAAQPAGQAGAAYPDGTESGAASGQQKAKPAGQLTIGDSEELGPVLTDNAGFTLYRFDKDSAKPSKSACEGDCLKTWPAVPAVDVSSTSGIDAELLGEVTRPDGTKQLTVAGWPMYRYAKDTEPWQTNGQGVGGTWHAAAPDGKKAAPGTENGVDPGTGTVPAGSGSGSGSEGGAPAGGGAEEAELPALSAKKDGELGEILRDAEGRTLYRFTKDSAWPMKSNCTGKCLELWKPAKPVKKADVEDVDTGLLTTFERSDGSRQLSIDCWPLYWYTGDEKPGDTNGQGVGGTWYAVSPDGKLIKN</sequence>
<feature type="compositionally biased region" description="Gly residues" evidence="1">
    <location>
        <begin position="196"/>
        <end position="212"/>
    </location>
</feature>
<keyword evidence="4" id="KW-1185">Reference proteome</keyword>
<evidence type="ECO:0000256" key="1">
    <source>
        <dbReference type="SAM" id="MobiDB-lite"/>
    </source>
</evidence>
<dbReference type="PANTHER" id="PTHR39335:SF1">
    <property type="entry name" value="BLL4220 PROTEIN"/>
    <property type="match status" value="1"/>
</dbReference>
<dbReference type="Pfam" id="PF03640">
    <property type="entry name" value="Lipoprotein_15"/>
    <property type="match status" value="4"/>
</dbReference>
<feature type="region of interest" description="Disordered" evidence="1">
    <location>
        <begin position="26"/>
        <end position="73"/>
    </location>
</feature>
<dbReference type="PANTHER" id="PTHR39335">
    <property type="entry name" value="BLL4220 PROTEIN"/>
    <property type="match status" value="1"/>
</dbReference>
<comment type="caution">
    <text evidence="3">The sequence shown here is derived from an EMBL/GenBank/DDBJ whole genome shotgun (WGS) entry which is preliminary data.</text>
</comment>
<name>A0ABQ7FAU2_9ACTN</name>
<protein>
    <recommendedName>
        <fullName evidence="5">Lipoprotein</fullName>
    </recommendedName>
</protein>
<evidence type="ECO:0000313" key="3">
    <source>
        <dbReference type="EMBL" id="KAF4405058.1"/>
    </source>
</evidence>
<feature type="signal peptide" evidence="2">
    <location>
        <begin position="1"/>
        <end position="21"/>
    </location>
</feature>
<feature type="region of interest" description="Disordered" evidence="1">
    <location>
        <begin position="162"/>
        <end position="213"/>
    </location>
</feature>
<evidence type="ECO:0000256" key="2">
    <source>
        <dbReference type="SAM" id="SignalP"/>
    </source>
</evidence>
<reference evidence="3 4" key="1">
    <citation type="submission" date="2019-10" db="EMBL/GenBank/DDBJ databases">
        <title>Streptomyces tenebrisbrunneis sp.nov., an endogenous actinomycete isolated from of Lycium ruthenicum.</title>
        <authorList>
            <person name="Ma L."/>
        </authorList>
    </citation>
    <scope>NUCLEOTIDE SEQUENCE [LARGE SCALE GENOMIC DNA]</scope>
    <source>
        <strain evidence="3 4">TRM 66187</strain>
    </source>
</reference>